<keyword evidence="2" id="KW-1185">Reference proteome</keyword>
<dbReference type="OrthoDB" id="10366831at2759"/>
<evidence type="ECO:0000313" key="2">
    <source>
        <dbReference type="Proteomes" id="UP000237000"/>
    </source>
</evidence>
<accession>A0A2P5BKM7</accession>
<dbReference type="EMBL" id="JXTC01000503">
    <property type="protein sequence ID" value="PON49345.1"/>
    <property type="molecule type" value="Genomic_DNA"/>
</dbReference>
<protein>
    <submittedName>
        <fullName evidence="1">Uncharacterized protein</fullName>
    </submittedName>
</protein>
<organism evidence="1 2">
    <name type="scientific">Trema orientale</name>
    <name type="common">Charcoal tree</name>
    <name type="synonym">Celtis orientalis</name>
    <dbReference type="NCBI Taxonomy" id="63057"/>
    <lineage>
        <taxon>Eukaryota</taxon>
        <taxon>Viridiplantae</taxon>
        <taxon>Streptophyta</taxon>
        <taxon>Embryophyta</taxon>
        <taxon>Tracheophyta</taxon>
        <taxon>Spermatophyta</taxon>
        <taxon>Magnoliopsida</taxon>
        <taxon>eudicotyledons</taxon>
        <taxon>Gunneridae</taxon>
        <taxon>Pentapetalae</taxon>
        <taxon>rosids</taxon>
        <taxon>fabids</taxon>
        <taxon>Rosales</taxon>
        <taxon>Cannabaceae</taxon>
        <taxon>Trema</taxon>
    </lineage>
</organism>
<sequence>MAVIVGDEGIKTRSATFGVSWMNDGRRWKAWRSTVGEIGGDWRRILLSADA</sequence>
<dbReference type="InParanoid" id="A0A2P5BKM7"/>
<gene>
    <name evidence="1" type="ORF">TorRG33x02_317860</name>
</gene>
<proteinExistence type="predicted"/>
<name>A0A2P5BKM7_TREOI</name>
<evidence type="ECO:0000313" key="1">
    <source>
        <dbReference type="EMBL" id="PON49345.1"/>
    </source>
</evidence>
<reference evidence="2" key="1">
    <citation type="submission" date="2016-06" db="EMBL/GenBank/DDBJ databases">
        <title>Parallel loss of symbiosis genes in relatives of nitrogen-fixing non-legume Parasponia.</title>
        <authorList>
            <person name="Van Velzen R."/>
            <person name="Holmer R."/>
            <person name="Bu F."/>
            <person name="Rutten L."/>
            <person name="Van Zeijl A."/>
            <person name="Liu W."/>
            <person name="Santuari L."/>
            <person name="Cao Q."/>
            <person name="Sharma T."/>
            <person name="Shen D."/>
            <person name="Roswanjaya Y."/>
            <person name="Wardhani T."/>
            <person name="Kalhor M.S."/>
            <person name="Jansen J."/>
            <person name="Van den Hoogen J."/>
            <person name="Gungor B."/>
            <person name="Hartog M."/>
            <person name="Hontelez J."/>
            <person name="Verver J."/>
            <person name="Yang W.-C."/>
            <person name="Schijlen E."/>
            <person name="Repin R."/>
            <person name="Schilthuizen M."/>
            <person name="Schranz E."/>
            <person name="Heidstra R."/>
            <person name="Miyata K."/>
            <person name="Fedorova E."/>
            <person name="Kohlen W."/>
            <person name="Bisseling T."/>
            <person name="Smit S."/>
            <person name="Geurts R."/>
        </authorList>
    </citation>
    <scope>NUCLEOTIDE SEQUENCE [LARGE SCALE GENOMIC DNA]</scope>
    <source>
        <strain evidence="2">cv. RG33-2</strain>
    </source>
</reference>
<dbReference type="Proteomes" id="UP000237000">
    <property type="component" value="Unassembled WGS sequence"/>
</dbReference>
<comment type="caution">
    <text evidence="1">The sequence shown here is derived from an EMBL/GenBank/DDBJ whole genome shotgun (WGS) entry which is preliminary data.</text>
</comment>
<dbReference type="AlphaFoldDB" id="A0A2P5BKM7"/>